<dbReference type="Proteomes" id="UP000321726">
    <property type="component" value="Unassembled WGS sequence"/>
</dbReference>
<name>A0A1M6ZF48_9GAMM</name>
<evidence type="ECO:0000313" key="2">
    <source>
        <dbReference type="EMBL" id="SHL28965.1"/>
    </source>
</evidence>
<keyword evidence="4" id="KW-1185">Reference proteome</keyword>
<dbReference type="AlphaFoldDB" id="A0A1M6ZF48"/>
<sequence>MRESAVCGCRRNGGVSRTVLGGEGESLRGPDRERPALDRFARQSCGNVLVMTTLVMVRQSRL</sequence>
<reference evidence="1 4" key="2">
    <citation type="submission" date="2019-07" db="EMBL/GenBank/DDBJ databases">
        <title>Whole genome shotgun sequence of Halomonas cupida NBRC 102219.</title>
        <authorList>
            <person name="Hosoyama A."/>
            <person name="Uohara A."/>
            <person name="Ohji S."/>
            <person name="Ichikawa N."/>
        </authorList>
    </citation>
    <scope>NUCLEOTIDE SEQUENCE [LARGE SCALE GENOMIC DNA]</scope>
    <source>
        <strain evidence="1 4">NBRC 102219</strain>
    </source>
</reference>
<organism evidence="2 3">
    <name type="scientific">Halomonas cupida</name>
    <dbReference type="NCBI Taxonomy" id="44933"/>
    <lineage>
        <taxon>Bacteria</taxon>
        <taxon>Pseudomonadati</taxon>
        <taxon>Pseudomonadota</taxon>
        <taxon>Gammaproteobacteria</taxon>
        <taxon>Oceanospirillales</taxon>
        <taxon>Halomonadaceae</taxon>
        <taxon>Halomonas</taxon>
    </lineage>
</organism>
<proteinExistence type="predicted"/>
<gene>
    <name evidence="1" type="ORF">HCU01_23460</name>
    <name evidence="2" type="ORF">SAMN05660971_00082</name>
</gene>
<dbReference type="EMBL" id="BJXU01000091">
    <property type="protein sequence ID" value="GEN24397.1"/>
    <property type="molecule type" value="Genomic_DNA"/>
</dbReference>
<evidence type="ECO:0000313" key="1">
    <source>
        <dbReference type="EMBL" id="GEN24397.1"/>
    </source>
</evidence>
<evidence type="ECO:0000313" key="4">
    <source>
        <dbReference type="Proteomes" id="UP000321726"/>
    </source>
</evidence>
<protein>
    <submittedName>
        <fullName evidence="2">Uncharacterized protein</fullName>
    </submittedName>
</protein>
<dbReference type="Proteomes" id="UP000184123">
    <property type="component" value="Unassembled WGS sequence"/>
</dbReference>
<evidence type="ECO:0000313" key="3">
    <source>
        <dbReference type="Proteomes" id="UP000184123"/>
    </source>
</evidence>
<dbReference type="EMBL" id="FRCA01000001">
    <property type="protein sequence ID" value="SHL28965.1"/>
    <property type="molecule type" value="Genomic_DNA"/>
</dbReference>
<dbReference type="STRING" id="44933.SAMN05660971_00082"/>
<accession>A0A1M6ZF48</accession>
<reference evidence="2 3" key="1">
    <citation type="submission" date="2016-11" db="EMBL/GenBank/DDBJ databases">
        <authorList>
            <person name="Jaros S."/>
            <person name="Januszkiewicz K."/>
            <person name="Wedrychowicz H."/>
        </authorList>
    </citation>
    <scope>NUCLEOTIDE SEQUENCE [LARGE SCALE GENOMIC DNA]</scope>
    <source>
        <strain evidence="2 3">DSM 4740</strain>
    </source>
</reference>